<reference evidence="6 7" key="1">
    <citation type="submission" date="2024-10" db="EMBL/GenBank/DDBJ databases">
        <title>Updated reference genomes for cyclostephanoid diatoms.</title>
        <authorList>
            <person name="Roberts W.R."/>
            <person name="Alverson A.J."/>
        </authorList>
    </citation>
    <scope>NUCLEOTIDE SEQUENCE [LARGE SCALE GENOMIC DNA]</scope>
    <source>
        <strain evidence="6 7">AJA228-03</strain>
    </source>
</reference>
<dbReference type="GO" id="GO:0008270">
    <property type="term" value="F:zinc ion binding"/>
    <property type="evidence" value="ECO:0007669"/>
    <property type="project" value="UniProtKB-KW"/>
</dbReference>
<keyword evidence="3" id="KW-0862">Zinc</keyword>
<evidence type="ECO:0000313" key="7">
    <source>
        <dbReference type="Proteomes" id="UP001530377"/>
    </source>
</evidence>
<evidence type="ECO:0000313" key="6">
    <source>
        <dbReference type="EMBL" id="KAL3823107.1"/>
    </source>
</evidence>
<dbReference type="EMBL" id="JALLPB020000046">
    <property type="protein sequence ID" value="KAL3823107.1"/>
    <property type="molecule type" value="Genomic_DNA"/>
</dbReference>
<accession>A0ABD3SF90</accession>
<evidence type="ECO:0000256" key="3">
    <source>
        <dbReference type="ARBA" id="ARBA00022833"/>
    </source>
</evidence>
<dbReference type="Proteomes" id="UP001530377">
    <property type="component" value="Unassembled WGS sequence"/>
</dbReference>
<dbReference type="CDD" id="cd16539">
    <property type="entry name" value="RING-HC_RNF113A_B"/>
    <property type="match status" value="1"/>
</dbReference>
<dbReference type="InterPro" id="IPR001841">
    <property type="entry name" value="Znf_RING"/>
</dbReference>
<sequence length="155" mass="16935">MEREYEEDKKREMERRGKEMEAFMNSMMNGGGGGGGDEGTGSGGMCTTATRGAEAMEGDYDGDVVDDGIPYACHICRGPFVNPIVTACGHYLDEKCMLNLIRESGGNTSCPVCSKDTHGVLNHPTKLVAKKRRLVGRDGTWEDYMEKKQRSGGKK</sequence>
<gene>
    <name evidence="6" type="ORF">ACHAXA_006437</name>
</gene>
<evidence type="ECO:0000256" key="1">
    <source>
        <dbReference type="ARBA" id="ARBA00022723"/>
    </source>
</evidence>
<evidence type="ECO:0000256" key="2">
    <source>
        <dbReference type="ARBA" id="ARBA00022771"/>
    </source>
</evidence>
<comment type="caution">
    <text evidence="6">The sequence shown here is derived from an EMBL/GenBank/DDBJ whole genome shotgun (WGS) entry which is preliminary data.</text>
</comment>
<dbReference type="Pfam" id="PF13445">
    <property type="entry name" value="zf-RING_UBOX"/>
    <property type="match status" value="1"/>
</dbReference>
<dbReference type="InterPro" id="IPR027370">
    <property type="entry name" value="Znf-RING_euk"/>
</dbReference>
<evidence type="ECO:0000256" key="4">
    <source>
        <dbReference type="PROSITE-ProRule" id="PRU00175"/>
    </source>
</evidence>
<dbReference type="InterPro" id="IPR013083">
    <property type="entry name" value="Znf_RING/FYVE/PHD"/>
</dbReference>
<dbReference type="AlphaFoldDB" id="A0ABD3SF90"/>
<dbReference type="PROSITE" id="PS50089">
    <property type="entry name" value="ZF_RING_2"/>
    <property type="match status" value="1"/>
</dbReference>
<dbReference type="PANTHER" id="PTHR12930:SF0">
    <property type="entry name" value="RING FINGER PROTEIN 113B"/>
    <property type="match status" value="1"/>
</dbReference>
<dbReference type="SUPFAM" id="SSF57850">
    <property type="entry name" value="RING/U-box"/>
    <property type="match status" value="1"/>
</dbReference>
<dbReference type="Gene3D" id="3.30.40.10">
    <property type="entry name" value="Zinc/RING finger domain, C3HC4 (zinc finger)"/>
    <property type="match status" value="1"/>
</dbReference>
<organism evidence="6 7">
    <name type="scientific">Cyclostephanos tholiformis</name>
    <dbReference type="NCBI Taxonomy" id="382380"/>
    <lineage>
        <taxon>Eukaryota</taxon>
        <taxon>Sar</taxon>
        <taxon>Stramenopiles</taxon>
        <taxon>Ochrophyta</taxon>
        <taxon>Bacillariophyta</taxon>
        <taxon>Coscinodiscophyceae</taxon>
        <taxon>Thalassiosirophycidae</taxon>
        <taxon>Stephanodiscales</taxon>
        <taxon>Stephanodiscaceae</taxon>
        <taxon>Cyclostephanos</taxon>
    </lineage>
</organism>
<keyword evidence="7" id="KW-1185">Reference proteome</keyword>
<dbReference type="SMART" id="SM00184">
    <property type="entry name" value="RING"/>
    <property type="match status" value="1"/>
</dbReference>
<proteinExistence type="predicted"/>
<evidence type="ECO:0000259" key="5">
    <source>
        <dbReference type="PROSITE" id="PS50089"/>
    </source>
</evidence>
<feature type="domain" description="RING-type" evidence="5">
    <location>
        <begin position="73"/>
        <end position="114"/>
    </location>
</feature>
<keyword evidence="1" id="KW-0479">Metal-binding</keyword>
<keyword evidence="2 4" id="KW-0863">Zinc-finger</keyword>
<dbReference type="InterPro" id="IPR039971">
    <property type="entry name" value="CWC24-like"/>
</dbReference>
<name>A0ABD3SF90_9STRA</name>
<protein>
    <recommendedName>
        <fullName evidence="5">RING-type domain-containing protein</fullName>
    </recommendedName>
</protein>
<dbReference type="PANTHER" id="PTHR12930">
    <property type="entry name" value="ZINC FINGER PROTEIN 183"/>
    <property type="match status" value="1"/>
</dbReference>